<gene>
    <name evidence="2" type="ORF">GIB67_033574</name>
</gene>
<organism evidence="2 3">
    <name type="scientific">Kingdonia uniflora</name>
    <dbReference type="NCBI Taxonomy" id="39325"/>
    <lineage>
        <taxon>Eukaryota</taxon>
        <taxon>Viridiplantae</taxon>
        <taxon>Streptophyta</taxon>
        <taxon>Embryophyta</taxon>
        <taxon>Tracheophyta</taxon>
        <taxon>Spermatophyta</taxon>
        <taxon>Magnoliopsida</taxon>
        <taxon>Ranunculales</taxon>
        <taxon>Circaeasteraceae</taxon>
        <taxon>Kingdonia</taxon>
    </lineage>
</organism>
<dbReference type="InterPro" id="IPR028322">
    <property type="entry name" value="PNRC-like_rgn"/>
</dbReference>
<dbReference type="PANTHER" id="PTHR35306">
    <property type="entry name" value="BNAA03G57290D PROTEIN"/>
    <property type="match status" value="1"/>
</dbReference>
<accession>A0A7J7L6F1</accession>
<feature type="compositionally biased region" description="Low complexity" evidence="1">
    <location>
        <begin position="179"/>
        <end position="197"/>
    </location>
</feature>
<dbReference type="EMBL" id="JACGCM010002614">
    <property type="protein sequence ID" value="KAF6138160.1"/>
    <property type="molecule type" value="Genomic_DNA"/>
</dbReference>
<evidence type="ECO:0000313" key="2">
    <source>
        <dbReference type="EMBL" id="KAF6138160.1"/>
    </source>
</evidence>
<dbReference type="AlphaFoldDB" id="A0A7J7L6F1"/>
<dbReference type="Pfam" id="PF15365">
    <property type="entry name" value="PNRC"/>
    <property type="match status" value="1"/>
</dbReference>
<dbReference type="PANTHER" id="PTHR35306:SF1">
    <property type="entry name" value="VQ DOMAIN-CONTAINING PROTEIN"/>
    <property type="match status" value="1"/>
</dbReference>
<sequence length="210" mass="22826">MLLRTASVGGALRVEMETLVVVTPHQSQYYSRRKSQIGDRFGGSPSIGFREINCRYFQSESVGILPNPFKACSNGNCFSPKTPPTSSNSVVGSKTCNGEVSKPIPISPTKLFDDFNNGVDDDLSFYYSELWAGPTYSNSPPPSSLPIPKFSLRQKRSVSLELPVAVAVSGIKMHPISKSAPSSPTQSFMSSPSSFASATKDLRRILHLEE</sequence>
<name>A0A7J7L6F1_9MAGN</name>
<dbReference type="Proteomes" id="UP000541444">
    <property type="component" value="Unassembled WGS sequence"/>
</dbReference>
<keyword evidence="3" id="KW-1185">Reference proteome</keyword>
<dbReference type="GO" id="GO:0016071">
    <property type="term" value="P:mRNA metabolic process"/>
    <property type="evidence" value="ECO:0007669"/>
    <property type="project" value="UniProtKB-ARBA"/>
</dbReference>
<proteinExistence type="predicted"/>
<protein>
    <submittedName>
        <fullName evidence="2">Uncharacterized protein</fullName>
    </submittedName>
</protein>
<feature type="region of interest" description="Disordered" evidence="1">
    <location>
        <begin position="175"/>
        <end position="197"/>
    </location>
</feature>
<comment type="caution">
    <text evidence="2">The sequence shown here is derived from an EMBL/GenBank/DDBJ whole genome shotgun (WGS) entry which is preliminary data.</text>
</comment>
<evidence type="ECO:0000313" key="3">
    <source>
        <dbReference type="Proteomes" id="UP000541444"/>
    </source>
</evidence>
<dbReference type="OrthoDB" id="1921042at2759"/>
<reference evidence="2 3" key="1">
    <citation type="journal article" date="2020" name="IScience">
        <title>Genome Sequencing of the Endangered Kingdonia uniflora (Circaeasteraceae, Ranunculales) Reveals Potential Mechanisms of Evolutionary Specialization.</title>
        <authorList>
            <person name="Sun Y."/>
            <person name="Deng T."/>
            <person name="Zhang A."/>
            <person name="Moore M.J."/>
            <person name="Landis J.B."/>
            <person name="Lin N."/>
            <person name="Zhang H."/>
            <person name="Zhang X."/>
            <person name="Huang J."/>
            <person name="Zhang X."/>
            <person name="Sun H."/>
            <person name="Wang H."/>
        </authorList>
    </citation>
    <scope>NUCLEOTIDE SEQUENCE [LARGE SCALE GENOMIC DNA]</scope>
    <source>
        <strain evidence="2">TB1705</strain>
        <tissue evidence="2">Leaf</tissue>
    </source>
</reference>
<evidence type="ECO:0000256" key="1">
    <source>
        <dbReference type="SAM" id="MobiDB-lite"/>
    </source>
</evidence>